<comment type="similarity">
    <text evidence="1">Belongs to the ComF/GntX family.</text>
</comment>
<evidence type="ECO:0000259" key="2">
    <source>
        <dbReference type="Pfam" id="PF00156"/>
    </source>
</evidence>
<dbReference type="Pfam" id="PF00156">
    <property type="entry name" value="Pribosyltran"/>
    <property type="match status" value="1"/>
</dbReference>
<evidence type="ECO:0000256" key="1">
    <source>
        <dbReference type="ARBA" id="ARBA00008007"/>
    </source>
</evidence>
<name>A0A965GDT2_9PROT</name>
<dbReference type="PANTHER" id="PTHR47505">
    <property type="entry name" value="DNA UTILIZATION PROTEIN YHGH"/>
    <property type="match status" value="1"/>
</dbReference>
<gene>
    <name evidence="3" type="ORF">EBT44_06720</name>
</gene>
<dbReference type="InterPro" id="IPR000836">
    <property type="entry name" value="PRTase_dom"/>
</dbReference>
<feature type="domain" description="Phosphoribosyltransferase" evidence="2">
    <location>
        <begin position="80"/>
        <end position="146"/>
    </location>
</feature>
<evidence type="ECO:0000313" key="4">
    <source>
        <dbReference type="Proteomes" id="UP000740727"/>
    </source>
</evidence>
<sequence length="159" mass="16989">MSQIILGAKEGGNCDLEGVVTRALLAARSLFPADLVLTPIPSSSSARRKRGRDFTLDLARALARETGDQISTALHCARKFAPQKSLSARARARNMNHAFTYRPAPDESGVKGALLVDDVLTTGATLREGVRAMERAGRPCIGAITAAFSINWSGSQPQR</sequence>
<dbReference type="CDD" id="cd06223">
    <property type="entry name" value="PRTases_typeI"/>
    <property type="match status" value="1"/>
</dbReference>
<reference evidence="3" key="1">
    <citation type="submission" date="2018-10" db="EMBL/GenBank/DDBJ databases">
        <title>Iterative Subtractive Binning of Freshwater Chronoseries Metagenomes Recovers Nearly Complete Genomes from over Four Hundred Novel Species.</title>
        <authorList>
            <person name="Rodriguez-R L.M."/>
            <person name="Tsementzi D."/>
            <person name="Luo C."/>
            <person name="Konstantinidis K.T."/>
        </authorList>
    </citation>
    <scope>NUCLEOTIDE SEQUENCE</scope>
    <source>
        <strain evidence="3">WB5_2A_028</strain>
    </source>
</reference>
<evidence type="ECO:0000313" key="3">
    <source>
        <dbReference type="EMBL" id="NBR94498.1"/>
    </source>
</evidence>
<dbReference type="AlphaFoldDB" id="A0A965GDT2"/>
<accession>A0A965GDT2</accession>
<dbReference type="EMBL" id="RFXN01000165">
    <property type="protein sequence ID" value="NBR94498.1"/>
    <property type="molecule type" value="Genomic_DNA"/>
</dbReference>
<organism evidence="3 4">
    <name type="scientific">Candidatus Fonsibacter lacus</name>
    <dbReference type="NCBI Taxonomy" id="2576439"/>
    <lineage>
        <taxon>Bacteria</taxon>
        <taxon>Pseudomonadati</taxon>
        <taxon>Pseudomonadota</taxon>
        <taxon>Alphaproteobacteria</taxon>
        <taxon>Candidatus Pelagibacterales</taxon>
        <taxon>Candidatus Pelagibacterales incertae sedis</taxon>
        <taxon>Candidatus Fonsibacter</taxon>
    </lineage>
</organism>
<dbReference type="InterPro" id="IPR051910">
    <property type="entry name" value="ComF/GntX_DNA_util-trans"/>
</dbReference>
<comment type="caution">
    <text evidence="3">The sequence shown here is derived from an EMBL/GenBank/DDBJ whole genome shotgun (WGS) entry which is preliminary data.</text>
</comment>
<dbReference type="PANTHER" id="PTHR47505:SF1">
    <property type="entry name" value="DNA UTILIZATION PROTEIN YHGH"/>
    <property type="match status" value="1"/>
</dbReference>
<dbReference type="InterPro" id="IPR029057">
    <property type="entry name" value="PRTase-like"/>
</dbReference>
<dbReference type="Gene3D" id="3.40.50.2020">
    <property type="match status" value="1"/>
</dbReference>
<proteinExistence type="inferred from homology"/>
<dbReference type="SUPFAM" id="SSF53271">
    <property type="entry name" value="PRTase-like"/>
    <property type="match status" value="1"/>
</dbReference>
<dbReference type="Proteomes" id="UP000740727">
    <property type="component" value="Unassembled WGS sequence"/>
</dbReference>
<protein>
    <submittedName>
        <fullName evidence="3">ComF family protein</fullName>
    </submittedName>
</protein>